<dbReference type="PROSITE" id="PS50119">
    <property type="entry name" value="ZF_BBOX"/>
    <property type="match status" value="1"/>
</dbReference>
<evidence type="ECO:0000256" key="7">
    <source>
        <dbReference type="SAM" id="Coils"/>
    </source>
</evidence>
<dbReference type="InParanoid" id="A0A671VQF4"/>
<dbReference type="Pfam" id="PF13765">
    <property type="entry name" value="PRY"/>
    <property type="match status" value="1"/>
</dbReference>
<dbReference type="SMART" id="SM00449">
    <property type="entry name" value="SPRY"/>
    <property type="match status" value="1"/>
</dbReference>
<dbReference type="Proteomes" id="UP000472265">
    <property type="component" value="Chromosome 8"/>
</dbReference>
<dbReference type="InterPro" id="IPR000315">
    <property type="entry name" value="Znf_B-box"/>
</dbReference>
<evidence type="ECO:0000256" key="8">
    <source>
        <dbReference type="SAM" id="MobiDB-lite"/>
    </source>
</evidence>
<dbReference type="PROSITE" id="PS50089">
    <property type="entry name" value="ZF_RING_2"/>
    <property type="match status" value="1"/>
</dbReference>
<dbReference type="CDD" id="cd19769">
    <property type="entry name" value="Bbox2_TRIM16-like"/>
    <property type="match status" value="1"/>
</dbReference>
<protein>
    <submittedName>
        <fullName evidence="12">Uncharacterized protein</fullName>
    </submittedName>
</protein>
<dbReference type="SMART" id="SM00336">
    <property type="entry name" value="BBOX"/>
    <property type="match status" value="1"/>
</dbReference>
<dbReference type="PROSITE" id="PS00518">
    <property type="entry name" value="ZF_RING_1"/>
    <property type="match status" value="1"/>
</dbReference>
<dbReference type="SUPFAM" id="SSF57845">
    <property type="entry name" value="B-box zinc-binding domain"/>
    <property type="match status" value="1"/>
</dbReference>
<dbReference type="GeneTree" id="ENSGT01040000240400"/>
<dbReference type="Pfam" id="PF25600">
    <property type="entry name" value="TRIM_CC"/>
    <property type="match status" value="1"/>
</dbReference>
<dbReference type="Pfam" id="PF00643">
    <property type="entry name" value="zf-B_box"/>
    <property type="match status" value="1"/>
</dbReference>
<keyword evidence="3 6" id="KW-0863">Zinc-finger</keyword>
<reference evidence="12" key="1">
    <citation type="submission" date="2021-04" db="EMBL/GenBank/DDBJ databases">
        <authorList>
            <consortium name="Wellcome Sanger Institute Data Sharing"/>
        </authorList>
    </citation>
    <scope>NUCLEOTIDE SEQUENCE [LARGE SCALE GENOMIC DNA]</scope>
</reference>
<dbReference type="SMART" id="SM00184">
    <property type="entry name" value="RING"/>
    <property type="match status" value="1"/>
</dbReference>
<reference evidence="12" key="3">
    <citation type="submission" date="2025-09" db="UniProtKB">
        <authorList>
            <consortium name="Ensembl"/>
        </authorList>
    </citation>
    <scope>IDENTIFICATION</scope>
</reference>
<feature type="coiled-coil region" evidence="7">
    <location>
        <begin position="247"/>
        <end position="296"/>
    </location>
</feature>
<feature type="domain" description="B30.2/SPRY" evidence="11">
    <location>
        <begin position="348"/>
        <end position="543"/>
    </location>
</feature>
<dbReference type="SUPFAM" id="SSF49899">
    <property type="entry name" value="Concanavalin A-like lectins/glucanases"/>
    <property type="match status" value="1"/>
</dbReference>
<dbReference type="AlphaFoldDB" id="A0A671VQF4"/>
<dbReference type="SMART" id="SM00589">
    <property type="entry name" value="PRY"/>
    <property type="match status" value="1"/>
</dbReference>
<keyword evidence="2" id="KW-0479">Metal-binding</keyword>
<evidence type="ECO:0000256" key="1">
    <source>
        <dbReference type="ARBA" id="ARBA00022588"/>
    </source>
</evidence>
<evidence type="ECO:0000256" key="5">
    <source>
        <dbReference type="ARBA" id="ARBA00022859"/>
    </source>
</evidence>
<dbReference type="InterPro" id="IPR013320">
    <property type="entry name" value="ConA-like_dom_sf"/>
</dbReference>
<dbReference type="InterPro" id="IPR001870">
    <property type="entry name" value="B30.2/SPRY"/>
</dbReference>
<organism evidence="12 13">
    <name type="scientific">Sparus aurata</name>
    <name type="common">Gilthead sea bream</name>
    <dbReference type="NCBI Taxonomy" id="8175"/>
    <lineage>
        <taxon>Eukaryota</taxon>
        <taxon>Metazoa</taxon>
        <taxon>Chordata</taxon>
        <taxon>Craniata</taxon>
        <taxon>Vertebrata</taxon>
        <taxon>Euteleostomi</taxon>
        <taxon>Actinopterygii</taxon>
        <taxon>Neopterygii</taxon>
        <taxon>Teleostei</taxon>
        <taxon>Neoteleostei</taxon>
        <taxon>Acanthomorphata</taxon>
        <taxon>Eupercaria</taxon>
        <taxon>Spariformes</taxon>
        <taxon>Sparidae</taxon>
        <taxon>Sparus</taxon>
    </lineage>
</organism>
<accession>A0A671VQF4</accession>
<evidence type="ECO:0000313" key="13">
    <source>
        <dbReference type="Proteomes" id="UP000472265"/>
    </source>
</evidence>
<keyword evidence="4" id="KW-0862">Zinc</keyword>
<reference evidence="12" key="2">
    <citation type="submission" date="2025-08" db="UniProtKB">
        <authorList>
            <consortium name="Ensembl"/>
        </authorList>
    </citation>
    <scope>IDENTIFICATION</scope>
</reference>
<dbReference type="InterPro" id="IPR043136">
    <property type="entry name" value="B30.2/SPRY_sf"/>
</dbReference>
<dbReference type="PRINTS" id="PR01407">
    <property type="entry name" value="BUTYPHLNCDUF"/>
</dbReference>
<dbReference type="Gene3D" id="4.10.830.40">
    <property type="match status" value="1"/>
</dbReference>
<dbReference type="Gene3D" id="2.60.120.920">
    <property type="match status" value="1"/>
</dbReference>
<dbReference type="FunCoup" id="A0A671VQF4">
    <property type="interactions" value="673"/>
</dbReference>
<feature type="domain" description="B box-type" evidence="10">
    <location>
        <begin position="149"/>
        <end position="189"/>
    </location>
</feature>
<dbReference type="FunFam" id="2.60.120.920:FF:000004">
    <property type="entry name" value="Butyrophilin subfamily 1 member A1"/>
    <property type="match status" value="1"/>
</dbReference>
<dbReference type="InterPro" id="IPR017907">
    <property type="entry name" value="Znf_RING_CS"/>
</dbReference>
<proteinExistence type="predicted"/>
<evidence type="ECO:0000256" key="2">
    <source>
        <dbReference type="ARBA" id="ARBA00022723"/>
    </source>
</evidence>
<dbReference type="InterPro" id="IPR051051">
    <property type="entry name" value="E3_ubiq-ligase_TRIM/RNF"/>
</dbReference>
<evidence type="ECO:0000256" key="3">
    <source>
        <dbReference type="ARBA" id="ARBA00022771"/>
    </source>
</evidence>
<evidence type="ECO:0000256" key="6">
    <source>
        <dbReference type="PROSITE-ProRule" id="PRU00024"/>
    </source>
</evidence>
<dbReference type="InterPro" id="IPR006574">
    <property type="entry name" value="PRY"/>
</dbReference>
<evidence type="ECO:0000259" key="9">
    <source>
        <dbReference type="PROSITE" id="PS50089"/>
    </source>
</evidence>
<keyword evidence="5" id="KW-0391">Immunity</keyword>
<dbReference type="GO" id="GO:0005737">
    <property type="term" value="C:cytoplasm"/>
    <property type="evidence" value="ECO:0007669"/>
    <property type="project" value="UniProtKB-ARBA"/>
</dbReference>
<dbReference type="OMA" id="CLMINIP"/>
<feature type="domain" description="RING-type" evidence="9">
    <location>
        <begin position="15"/>
        <end position="55"/>
    </location>
</feature>
<evidence type="ECO:0000313" key="12">
    <source>
        <dbReference type="Ensembl" id="ENSSAUP00010027912.1"/>
    </source>
</evidence>
<dbReference type="PANTHER" id="PTHR25465:SF32">
    <property type="entry name" value="BLOODTHIRSTY-RELATED GENE FAMILY, MEMBER 16 ISOFORM X1-RELATED"/>
    <property type="match status" value="1"/>
</dbReference>
<dbReference type="Gene3D" id="3.30.40.10">
    <property type="entry name" value="Zinc/RING finger domain, C3HC4 (zinc finger)"/>
    <property type="match status" value="1"/>
</dbReference>
<dbReference type="SUPFAM" id="SSF57850">
    <property type="entry name" value="RING/U-box"/>
    <property type="match status" value="1"/>
</dbReference>
<dbReference type="InterPro" id="IPR058030">
    <property type="entry name" value="TRIM8/14/16/25/29/45/65_CC"/>
</dbReference>
<dbReference type="Pfam" id="PF13445">
    <property type="entry name" value="zf-RING_UBOX"/>
    <property type="match status" value="1"/>
</dbReference>
<dbReference type="InterPro" id="IPR027370">
    <property type="entry name" value="Znf-RING_euk"/>
</dbReference>
<keyword evidence="13" id="KW-1185">Reference proteome</keyword>
<dbReference type="InterPro" id="IPR001841">
    <property type="entry name" value="Znf_RING"/>
</dbReference>
<dbReference type="InterPro" id="IPR013083">
    <property type="entry name" value="Znf_RING/FYVE/PHD"/>
</dbReference>
<evidence type="ECO:0000259" key="10">
    <source>
        <dbReference type="PROSITE" id="PS50119"/>
    </source>
</evidence>
<dbReference type="InterPro" id="IPR003877">
    <property type="entry name" value="SPRY_dom"/>
</dbReference>
<sequence length="547" mass="61806">MSAASCLLTEDQFLCSICLDVFTDPVAIPCGHNFCKTCITKHWDKNDKCQCPNCKEVFNIRPKLRVNTFISEMAAQFRQSAQQKASSSSSEQQVSKPGKVPCDVCTGTKLKALKSCLVCLASYCETHLEPHLTMSGLKRHQLIDPVENLEDRMCTKHDKLLELFCKTDQMCVCMLCTVLDHKTHDVVPLKEEYEGKKAELGKTDAEIQQMIQKRRLKIEEMKRSVELSKKDADREIAAGVQVFTALKESVERSQAELIDTIKEKQRETEKQAEGFIKELEQEISELERRSSEVKKLSSSKESIITFQSSPSMNTDPPTKDWTGVSVRPPSYEGTVVRAVNQLEETLSKQMKKLFEAELKWVQQYAADVTLDPDTAHPELILSDDGKQVKHGDVMKNLPDNPERFDKCANVLAKQSFSSGRFYYEVQVKEKTDWDLGVARESINRKGQITASPQNSYWTIWLRNENEYYACAGPAVRLSLKHQPEKVGVFVDYEEGLVSFYDIDAAALIYSFTGCCFTQKLYPLFGPCPNDGGKNSAPLIISPVNHTE</sequence>
<dbReference type="GO" id="GO:0008270">
    <property type="term" value="F:zinc ion binding"/>
    <property type="evidence" value="ECO:0007669"/>
    <property type="project" value="UniProtKB-KW"/>
</dbReference>
<dbReference type="InterPro" id="IPR003879">
    <property type="entry name" value="Butyrophylin_SPRY"/>
</dbReference>
<dbReference type="GO" id="GO:0045087">
    <property type="term" value="P:innate immune response"/>
    <property type="evidence" value="ECO:0007669"/>
    <property type="project" value="UniProtKB-KW"/>
</dbReference>
<dbReference type="Gene3D" id="3.30.160.60">
    <property type="entry name" value="Classic Zinc Finger"/>
    <property type="match status" value="1"/>
</dbReference>
<evidence type="ECO:0000256" key="4">
    <source>
        <dbReference type="ARBA" id="ARBA00022833"/>
    </source>
</evidence>
<dbReference type="PANTHER" id="PTHR25465">
    <property type="entry name" value="B-BOX DOMAIN CONTAINING"/>
    <property type="match status" value="1"/>
</dbReference>
<feature type="compositionally biased region" description="Polar residues" evidence="8">
    <location>
        <begin position="307"/>
        <end position="316"/>
    </location>
</feature>
<feature type="region of interest" description="Disordered" evidence="8">
    <location>
        <begin position="307"/>
        <end position="326"/>
    </location>
</feature>
<dbReference type="PROSITE" id="PS50188">
    <property type="entry name" value="B302_SPRY"/>
    <property type="match status" value="1"/>
</dbReference>
<dbReference type="CDD" id="cd13733">
    <property type="entry name" value="SPRY_PRY_C-I_1"/>
    <property type="match status" value="1"/>
</dbReference>
<evidence type="ECO:0000259" key="11">
    <source>
        <dbReference type="PROSITE" id="PS50188"/>
    </source>
</evidence>
<keyword evidence="7" id="KW-0175">Coiled coil</keyword>
<dbReference type="Ensembl" id="ENSSAUT00010029428.1">
    <property type="protein sequence ID" value="ENSSAUP00010027912.1"/>
    <property type="gene ID" value="ENSSAUG00010012043.1"/>
</dbReference>
<name>A0A671VQF4_SPAAU</name>
<dbReference type="Pfam" id="PF00622">
    <property type="entry name" value="SPRY"/>
    <property type="match status" value="1"/>
</dbReference>
<keyword evidence="1" id="KW-0399">Innate immunity</keyword>